<evidence type="ECO:0000313" key="2">
    <source>
        <dbReference type="EMBL" id="CAL7939854.1"/>
    </source>
</evidence>
<accession>A0ABP1NIW5</accession>
<proteinExistence type="predicted"/>
<organism evidence="2 3">
    <name type="scientific">Xylocopa violacea</name>
    <name type="common">Violet carpenter bee</name>
    <name type="synonym">Apis violacea</name>
    <dbReference type="NCBI Taxonomy" id="135666"/>
    <lineage>
        <taxon>Eukaryota</taxon>
        <taxon>Metazoa</taxon>
        <taxon>Ecdysozoa</taxon>
        <taxon>Arthropoda</taxon>
        <taxon>Hexapoda</taxon>
        <taxon>Insecta</taxon>
        <taxon>Pterygota</taxon>
        <taxon>Neoptera</taxon>
        <taxon>Endopterygota</taxon>
        <taxon>Hymenoptera</taxon>
        <taxon>Apocrita</taxon>
        <taxon>Aculeata</taxon>
        <taxon>Apoidea</taxon>
        <taxon>Anthophila</taxon>
        <taxon>Apidae</taxon>
        <taxon>Xylocopa</taxon>
        <taxon>Xylocopa</taxon>
    </lineage>
</organism>
<evidence type="ECO:0000256" key="1">
    <source>
        <dbReference type="SAM" id="SignalP"/>
    </source>
</evidence>
<sequence length="94" mass="10279">MKCFVAIALLALFAVAFAAEESAKTGELESSPAAEAPETALRDKRGLLASIAPVQYAAYQYSPYQYAAAPIAYSSYSLPYAYRSYPYYSSYYLA</sequence>
<dbReference type="Proteomes" id="UP001642520">
    <property type="component" value="Unassembled WGS sequence"/>
</dbReference>
<protein>
    <submittedName>
        <fullName evidence="2">Uncharacterized protein</fullName>
    </submittedName>
</protein>
<name>A0ABP1NIW5_XYLVO</name>
<evidence type="ECO:0000313" key="3">
    <source>
        <dbReference type="Proteomes" id="UP001642520"/>
    </source>
</evidence>
<comment type="caution">
    <text evidence="2">The sequence shown here is derived from an EMBL/GenBank/DDBJ whole genome shotgun (WGS) entry which is preliminary data.</text>
</comment>
<keyword evidence="3" id="KW-1185">Reference proteome</keyword>
<keyword evidence="1" id="KW-0732">Signal</keyword>
<feature type="chain" id="PRO_5046767862" evidence="1">
    <location>
        <begin position="19"/>
        <end position="94"/>
    </location>
</feature>
<reference evidence="2 3" key="1">
    <citation type="submission" date="2024-08" db="EMBL/GenBank/DDBJ databases">
        <authorList>
            <person name="Will J Nash"/>
            <person name="Angela Man"/>
            <person name="Seanna McTaggart"/>
            <person name="Kendall Baker"/>
            <person name="Tom Barker"/>
            <person name="Leah Catchpole"/>
            <person name="Alex Durrant"/>
            <person name="Karim Gharbi"/>
            <person name="Naomi Irish"/>
            <person name="Gemy Kaithakottil"/>
            <person name="Debby Ku"/>
            <person name="Aaliyah Providence"/>
            <person name="Felix Shaw"/>
            <person name="David Swarbreck"/>
            <person name="Chris Watkins"/>
            <person name="Ann M. McCartney"/>
            <person name="Giulio Formenti"/>
            <person name="Alice Mouton"/>
            <person name="Noel Vella"/>
            <person name="Bjorn M von Reumont"/>
            <person name="Adriana Vella"/>
            <person name="Wilfried Haerty"/>
        </authorList>
    </citation>
    <scope>NUCLEOTIDE SEQUENCE [LARGE SCALE GENOMIC DNA]</scope>
</reference>
<feature type="signal peptide" evidence="1">
    <location>
        <begin position="1"/>
        <end position="18"/>
    </location>
</feature>
<gene>
    <name evidence="2" type="ORF">XYLVIOL_LOCUS4161</name>
</gene>
<dbReference type="EMBL" id="CAXAJV020001290">
    <property type="protein sequence ID" value="CAL7939854.1"/>
    <property type="molecule type" value="Genomic_DNA"/>
</dbReference>